<dbReference type="EMBL" id="ABJB010001042">
    <property type="status" value="NOT_ANNOTATED_CDS"/>
    <property type="molecule type" value="Genomic_DNA"/>
</dbReference>
<sequence>MSGLQSRRTGGCCRRLLHLREENARFVLLAVVLLVYMLLGAAMFMTLEREREVEARDRYGRVLRDFWLKYNGTVDPDDLRRLLEEHGNASARNLLPEKGPRWDFGGAFYFVGTVVSTIEAWEIDLRAEETTPRA</sequence>
<name>B7PC96_IXOSC</name>
<keyword evidence="3 5" id="KW-1133">Transmembrane helix</keyword>
<dbReference type="SUPFAM" id="SSF81324">
    <property type="entry name" value="Voltage-gated potassium channels"/>
    <property type="match status" value="1"/>
</dbReference>
<dbReference type="EnsemblMetazoa" id="ISCW016910-RA">
    <property type="protein sequence ID" value="ISCW016910-PA"/>
    <property type="gene ID" value="ISCW016910"/>
</dbReference>
<keyword evidence="6" id="KW-0813">Transport</keyword>
<dbReference type="PANTHER" id="PTHR11003">
    <property type="entry name" value="POTASSIUM CHANNEL, SUBFAMILY K"/>
    <property type="match status" value="1"/>
</dbReference>
<keyword evidence="6" id="KW-0406">Ion transport</keyword>
<reference evidence="7" key="2">
    <citation type="submission" date="2020-05" db="UniProtKB">
        <authorList>
            <consortium name="EnsemblMetazoa"/>
        </authorList>
    </citation>
    <scope>IDENTIFICATION</scope>
    <source>
        <strain evidence="7">wikel</strain>
    </source>
</reference>
<reference evidence="6 8" key="1">
    <citation type="submission" date="2008-03" db="EMBL/GenBank/DDBJ databases">
        <title>Annotation of Ixodes scapularis.</title>
        <authorList>
            <consortium name="Ixodes scapularis Genome Project Consortium"/>
            <person name="Caler E."/>
            <person name="Hannick L.I."/>
            <person name="Bidwell S."/>
            <person name="Joardar V."/>
            <person name="Thiagarajan M."/>
            <person name="Amedeo P."/>
            <person name="Galinsky K.J."/>
            <person name="Schobel S."/>
            <person name="Inman J."/>
            <person name="Hostetler J."/>
            <person name="Miller J."/>
            <person name="Hammond M."/>
            <person name="Megy K."/>
            <person name="Lawson D."/>
            <person name="Kodira C."/>
            <person name="Sutton G."/>
            <person name="Meyer J."/>
            <person name="Hill C.A."/>
            <person name="Birren B."/>
            <person name="Nene V."/>
            <person name="Collins F."/>
            <person name="Alarcon-Chaidez F."/>
            <person name="Wikel S."/>
            <person name="Strausberg R."/>
        </authorList>
    </citation>
    <scope>NUCLEOTIDE SEQUENCE [LARGE SCALE GENOMIC DNA]</scope>
    <source>
        <strain evidence="8">Wikel</strain>
        <strain evidence="6">Wikel colony</strain>
    </source>
</reference>
<gene>
    <name evidence="6" type="ORF">IscW_ISCW016910</name>
</gene>
<accession>B7PC96</accession>
<dbReference type="VEuPathDB" id="VectorBase:ISCW016910"/>
<dbReference type="InterPro" id="IPR003280">
    <property type="entry name" value="2pore_dom_K_chnl"/>
</dbReference>
<evidence type="ECO:0000256" key="2">
    <source>
        <dbReference type="ARBA" id="ARBA00022692"/>
    </source>
</evidence>
<comment type="subcellular location">
    <subcellularLocation>
        <location evidence="1">Membrane</location>
        <topology evidence="1">Multi-pass membrane protein</topology>
    </subcellularLocation>
</comment>
<dbReference type="Proteomes" id="UP000001555">
    <property type="component" value="Unassembled WGS sequence"/>
</dbReference>
<proteinExistence type="predicted"/>
<dbReference type="Gene3D" id="1.10.287.70">
    <property type="match status" value="1"/>
</dbReference>
<organism>
    <name type="scientific">Ixodes scapularis</name>
    <name type="common">Black-legged tick</name>
    <name type="synonym">Deer tick</name>
    <dbReference type="NCBI Taxonomy" id="6945"/>
    <lineage>
        <taxon>Eukaryota</taxon>
        <taxon>Metazoa</taxon>
        <taxon>Ecdysozoa</taxon>
        <taxon>Arthropoda</taxon>
        <taxon>Chelicerata</taxon>
        <taxon>Arachnida</taxon>
        <taxon>Acari</taxon>
        <taxon>Parasitiformes</taxon>
        <taxon>Ixodida</taxon>
        <taxon>Ixodoidea</taxon>
        <taxon>Ixodidae</taxon>
        <taxon>Ixodinae</taxon>
        <taxon>Ixodes</taxon>
    </lineage>
</organism>
<keyword evidence="2 5" id="KW-0812">Transmembrane</keyword>
<keyword evidence="4 5" id="KW-0472">Membrane</keyword>
<dbReference type="GO" id="GO:0005267">
    <property type="term" value="F:potassium channel activity"/>
    <property type="evidence" value="ECO:0007669"/>
    <property type="project" value="InterPro"/>
</dbReference>
<dbReference type="InParanoid" id="B7PC96"/>
<protein>
    <submittedName>
        <fullName evidence="6 7">Potassium channel, putative</fullName>
    </submittedName>
</protein>
<evidence type="ECO:0000313" key="8">
    <source>
        <dbReference type="Proteomes" id="UP000001555"/>
    </source>
</evidence>
<evidence type="ECO:0000256" key="4">
    <source>
        <dbReference type="ARBA" id="ARBA00023136"/>
    </source>
</evidence>
<dbReference type="PaxDb" id="6945-B7PC96"/>
<dbReference type="AlphaFoldDB" id="B7PC96"/>
<keyword evidence="8" id="KW-1185">Reference proteome</keyword>
<dbReference type="HOGENOM" id="CLU_2102477_0_0_1"/>
<dbReference type="EMBL" id="ABJB010543610">
    <property type="status" value="NOT_ANNOTATED_CDS"/>
    <property type="molecule type" value="Genomic_DNA"/>
</dbReference>
<dbReference type="GO" id="GO:0016020">
    <property type="term" value="C:membrane"/>
    <property type="evidence" value="ECO:0007669"/>
    <property type="project" value="UniProtKB-SubCell"/>
</dbReference>
<dbReference type="EMBL" id="DS682322">
    <property type="protein sequence ID" value="EEC04218.1"/>
    <property type="molecule type" value="Genomic_DNA"/>
</dbReference>
<dbReference type="VEuPathDB" id="VectorBase:ISCI016910"/>
<evidence type="ECO:0000256" key="3">
    <source>
        <dbReference type="ARBA" id="ARBA00022989"/>
    </source>
</evidence>
<dbReference type="EMBL" id="ABJB011117534">
    <property type="status" value="NOT_ANNOTATED_CDS"/>
    <property type="molecule type" value="Genomic_DNA"/>
</dbReference>
<keyword evidence="6" id="KW-0407">Ion channel</keyword>
<evidence type="ECO:0000256" key="1">
    <source>
        <dbReference type="ARBA" id="ARBA00004141"/>
    </source>
</evidence>
<feature type="transmembrane region" description="Helical" evidence="5">
    <location>
        <begin position="26"/>
        <end position="47"/>
    </location>
</feature>
<dbReference type="PANTHER" id="PTHR11003:SF10">
    <property type="entry name" value="POTASSIUM CHANNEL DOMAIN-CONTAINING PROTEIN"/>
    <property type="match status" value="1"/>
</dbReference>
<evidence type="ECO:0000313" key="7">
    <source>
        <dbReference type="EnsemblMetazoa" id="ISCW016910-PA"/>
    </source>
</evidence>
<evidence type="ECO:0000256" key="5">
    <source>
        <dbReference type="SAM" id="Phobius"/>
    </source>
</evidence>
<evidence type="ECO:0000313" key="6">
    <source>
        <dbReference type="EMBL" id="EEC04218.1"/>
    </source>
</evidence>
<dbReference type="STRING" id="6945.B7PC96"/>